<dbReference type="GO" id="GO:0010268">
    <property type="term" value="P:brassinosteroid homeostasis"/>
    <property type="evidence" value="ECO:0007669"/>
    <property type="project" value="TreeGrafter"/>
</dbReference>
<protein>
    <recommendedName>
        <fullName evidence="7">Cytochrome P450</fullName>
    </recommendedName>
</protein>
<accession>A0AAD1ZY86</accession>
<evidence type="ECO:0000256" key="1">
    <source>
        <dbReference type="ARBA" id="ARBA00010617"/>
    </source>
</evidence>
<dbReference type="GO" id="GO:0016705">
    <property type="term" value="F:oxidoreductase activity, acting on paired donors, with incorporation or reduction of molecular oxygen"/>
    <property type="evidence" value="ECO:0007669"/>
    <property type="project" value="InterPro"/>
</dbReference>
<evidence type="ECO:0000313" key="6">
    <source>
        <dbReference type="Proteomes" id="UP000834106"/>
    </source>
</evidence>
<dbReference type="Proteomes" id="UP000834106">
    <property type="component" value="Chromosome 15"/>
</dbReference>
<dbReference type="GO" id="GO:0016132">
    <property type="term" value="P:brassinosteroid biosynthetic process"/>
    <property type="evidence" value="ECO:0007669"/>
    <property type="project" value="TreeGrafter"/>
</dbReference>
<sequence>MKNEEASFHKYRTTKGCHLSDSIRSVALEHAAGVRFMTGREASKILLKGKDGLVSLNLFHRKAGPWDDKLASTDGRSSEKTSPTDCRPPFSRWPKAFTLKVIGNMIMSLEPDGEEQEKFREHHDILCNRENGSSVTWSEVNNMPYTNKVINETLRGATILPWFSRKAAQDFDIDGYKIQKGWSVNLDVVSIHHDPEIFPNPQKFDPSRFSDPIKPFSFLWKWTTHVSWNQPGQAGNLCFHPLLDLQIQFASVFLHCRWKPLERDDSVQPTLVRMPKNK</sequence>
<evidence type="ECO:0000256" key="2">
    <source>
        <dbReference type="ARBA" id="ARBA00022723"/>
    </source>
</evidence>
<dbReference type="GO" id="GO:0005506">
    <property type="term" value="F:iron ion binding"/>
    <property type="evidence" value="ECO:0007669"/>
    <property type="project" value="InterPro"/>
</dbReference>
<organism evidence="5 6">
    <name type="scientific">Fraxinus pennsylvanica</name>
    <dbReference type="NCBI Taxonomy" id="56036"/>
    <lineage>
        <taxon>Eukaryota</taxon>
        <taxon>Viridiplantae</taxon>
        <taxon>Streptophyta</taxon>
        <taxon>Embryophyta</taxon>
        <taxon>Tracheophyta</taxon>
        <taxon>Spermatophyta</taxon>
        <taxon>Magnoliopsida</taxon>
        <taxon>eudicotyledons</taxon>
        <taxon>Gunneridae</taxon>
        <taxon>Pentapetalae</taxon>
        <taxon>asterids</taxon>
        <taxon>lamiids</taxon>
        <taxon>Lamiales</taxon>
        <taxon>Oleaceae</taxon>
        <taxon>Oleeae</taxon>
        <taxon>Fraxinus</taxon>
    </lineage>
</organism>
<keyword evidence="2" id="KW-0479">Metal-binding</keyword>
<dbReference type="PRINTS" id="PR00359">
    <property type="entry name" value="BP450"/>
</dbReference>
<dbReference type="PANTHER" id="PTHR24286:SF28">
    <property type="entry name" value="ABSCISIC ACID 8'-HYDROXYLASE 3-LIKE"/>
    <property type="match status" value="1"/>
</dbReference>
<feature type="region of interest" description="Disordered" evidence="4">
    <location>
        <begin position="69"/>
        <end position="89"/>
    </location>
</feature>
<dbReference type="GO" id="GO:0004497">
    <property type="term" value="F:monooxygenase activity"/>
    <property type="evidence" value="ECO:0007669"/>
    <property type="project" value="InterPro"/>
</dbReference>
<dbReference type="InterPro" id="IPR002397">
    <property type="entry name" value="Cyt_P450_B"/>
</dbReference>
<evidence type="ECO:0000256" key="4">
    <source>
        <dbReference type="SAM" id="MobiDB-lite"/>
    </source>
</evidence>
<dbReference type="InterPro" id="IPR036396">
    <property type="entry name" value="Cyt_P450_sf"/>
</dbReference>
<dbReference type="GO" id="GO:0016125">
    <property type="term" value="P:sterol metabolic process"/>
    <property type="evidence" value="ECO:0007669"/>
    <property type="project" value="TreeGrafter"/>
</dbReference>
<comment type="similarity">
    <text evidence="1">Belongs to the cytochrome P450 family.</text>
</comment>
<proteinExistence type="inferred from homology"/>
<dbReference type="EMBL" id="OU503050">
    <property type="protein sequence ID" value="CAI9778034.1"/>
    <property type="molecule type" value="Genomic_DNA"/>
</dbReference>
<dbReference type="PANTHER" id="PTHR24286">
    <property type="entry name" value="CYTOCHROME P450 26"/>
    <property type="match status" value="1"/>
</dbReference>
<name>A0AAD1ZY86_9LAMI</name>
<dbReference type="Gene3D" id="1.10.630.10">
    <property type="entry name" value="Cytochrome P450"/>
    <property type="match status" value="1"/>
</dbReference>
<dbReference type="SUPFAM" id="SSF48264">
    <property type="entry name" value="Cytochrome P450"/>
    <property type="match status" value="1"/>
</dbReference>
<evidence type="ECO:0000313" key="5">
    <source>
        <dbReference type="EMBL" id="CAI9778034.1"/>
    </source>
</evidence>
<evidence type="ECO:0008006" key="7">
    <source>
        <dbReference type="Google" id="ProtNLM"/>
    </source>
</evidence>
<reference evidence="5" key="1">
    <citation type="submission" date="2023-05" db="EMBL/GenBank/DDBJ databases">
        <authorList>
            <person name="Huff M."/>
        </authorList>
    </citation>
    <scope>NUCLEOTIDE SEQUENCE</scope>
</reference>
<dbReference type="InterPro" id="IPR001128">
    <property type="entry name" value="Cyt_P450"/>
</dbReference>
<dbReference type="AlphaFoldDB" id="A0AAD1ZY86"/>
<evidence type="ECO:0000256" key="3">
    <source>
        <dbReference type="ARBA" id="ARBA00023004"/>
    </source>
</evidence>
<feature type="compositionally biased region" description="Basic and acidic residues" evidence="4">
    <location>
        <begin position="69"/>
        <end position="79"/>
    </location>
</feature>
<gene>
    <name evidence="5" type="ORF">FPE_LOCUS25464</name>
</gene>
<keyword evidence="3" id="KW-0408">Iron</keyword>
<dbReference type="Pfam" id="PF00067">
    <property type="entry name" value="p450"/>
    <property type="match status" value="1"/>
</dbReference>
<dbReference type="GO" id="GO:0020037">
    <property type="term" value="F:heme binding"/>
    <property type="evidence" value="ECO:0007669"/>
    <property type="project" value="InterPro"/>
</dbReference>
<keyword evidence="6" id="KW-1185">Reference proteome</keyword>